<feature type="transmembrane region" description="Helical" evidence="1">
    <location>
        <begin position="95"/>
        <end position="114"/>
    </location>
</feature>
<accession>A0A4Y4DP45</accession>
<gene>
    <name evidence="2" type="ORF">AUR04nite_11860</name>
</gene>
<protein>
    <submittedName>
        <fullName evidence="2">Uncharacterized protein</fullName>
    </submittedName>
</protein>
<evidence type="ECO:0000313" key="2">
    <source>
        <dbReference type="EMBL" id="GED05654.1"/>
    </source>
</evidence>
<name>A0A4Y4DP45_GLUUR</name>
<feature type="transmembrane region" description="Helical" evidence="1">
    <location>
        <begin position="12"/>
        <end position="33"/>
    </location>
</feature>
<organism evidence="2 3">
    <name type="scientific">Glutamicibacter uratoxydans</name>
    <name type="common">Arthrobacter uratoxydans</name>
    <dbReference type="NCBI Taxonomy" id="43667"/>
    <lineage>
        <taxon>Bacteria</taxon>
        <taxon>Bacillati</taxon>
        <taxon>Actinomycetota</taxon>
        <taxon>Actinomycetes</taxon>
        <taxon>Micrococcales</taxon>
        <taxon>Micrococcaceae</taxon>
        <taxon>Glutamicibacter</taxon>
    </lineage>
</organism>
<sequence>MITFLADPPAGFVLAMAGILFVACLAAFLVRFAHLARCGVFAAASAVILTGLAVVTLLMPLSLDGTTCGIAASAPGAETATSICQVVQQTVFESAAWLALAGVAATFLSFAPSLRHKPQPARAAA</sequence>
<comment type="caution">
    <text evidence="2">The sequence shown here is derived from an EMBL/GenBank/DDBJ whole genome shotgun (WGS) entry which is preliminary data.</text>
</comment>
<dbReference type="Proteomes" id="UP000316612">
    <property type="component" value="Unassembled WGS sequence"/>
</dbReference>
<feature type="transmembrane region" description="Helical" evidence="1">
    <location>
        <begin position="40"/>
        <end position="59"/>
    </location>
</feature>
<proteinExistence type="predicted"/>
<keyword evidence="1" id="KW-0472">Membrane</keyword>
<keyword evidence="3" id="KW-1185">Reference proteome</keyword>
<dbReference type="AlphaFoldDB" id="A0A4Y4DP45"/>
<dbReference type="RefSeq" id="WP_141362948.1">
    <property type="nucleotide sequence ID" value="NZ_BAAAJL010000007.1"/>
</dbReference>
<dbReference type="EMBL" id="BJNY01000006">
    <property type="protein sequence ID" value="GED05654.1"/>
    <property type="molecule type" value="Genomic_DNA"/>
</dbReference>
<keyword evidence="1" id="KW-1133">Transmembrane helix</keyword>
<evidence type="ECO:0000313" key="3">
    <source>
        <dbReference type="Proteomes" id="UP000316612"/>
    </source>
</evidence>
<reference evidence="2 3" key="1">
    <citation type="submission" date="2019-06" db="EMBL/GenBank/DDBJ databases">
        <title>Whole genome shotgun sequence of Glutamicibacter uratoxydans NBRC 15515.</title>
        <authorList>
            <person name="Hosoyama A."/>
            <person name="Uohara A."/>
            <person name="Ohji S."/>
            <person name="Ichikawa N."/>
        </authorList>
    </citation>
    <scope>NUCLEOTIDE SEQUENCE [LARGE SCALE GENOMIC DNA]</scope>
    <source>
        <strain evidence="2 3">NBRC 15515</strain>
    </source>
</reference>
<evidence type="ECO:0000256" key="1">
    <source>
        <dbReference type="SAM" id="Phobius"/>
    </source>
</evidence>
<keyword evidence="1" id="KW-0812">Transmembrane</keyword>